<accession>A0AAP3SPZ4</accession>
<feature type="signal peptide" evidence="1">
    <location>
        <begin position="1"/>
        <end position="20"/>
    </location>
</feature>
<organism evidence="2 5">
    <name type="scientific">Bacteroides ovatus</name>
    <dbReference type="NCBI Taxonomy" id="28116"/>
    <lineage>
        <taxon>Bacteria</taxon>
        <taxon>Pseudomonadati</taxon>
        <taxon>Bacteroidota</taxon>
        <taxon>Bacteroidia</taxon>
        <taxon>Bacteroidales</taxon>
        <taxon>Bacteroidaceae</taxon>
        <taxon>Bacteroides</taxon>
    </lineage>
</organism>
<gene>
    <name evidence="3" type="ORF">DYI28_19125</name>
    <name evidence="2" type="ORF">PO240_12115</name>
</gene>
<dbReference type="Pfam" id="PF13149">
    <property type="entry name" value="Mfa_like_1"/>
    <property type="match status" value="1"/>
</dbReference>
<dbReference type="RefSeq" id="WP_004322969.1">
    <property type="nucleotide sequence ID" value="NZ_BAABYJ010000001.1"/>
</dbReference>
<feature type="chain" id="PRO_5042797073" evidence="1">
    <location>
        <begin position="21"/>
        <end position="332"/>
    </location>
</feature>
<dbReference type="EMBL" id="JAQNWR010000007">
    <property type="protein sequence ID" value="MDC2408620.1"/>
    <property type="molecule type" value="Genomic_DNA"/>
</dbReference>
<dbReference type="Gene3D" id="2.60.40.2620">
    <property type="entry name" value="Fimbrillin-like"/>
    <property type="match status" value="1"/>
</dbReference>
<name>A0AAP3SPZ4_BACOV</name>
<keyword evidence="1" id="KW-0732">Signal</keyword>
<dbReference type="CDD" id="cd13120">
    <property type="entry name" value="BF2867_like_N"/>
    <property type="match status" value="1"/>
</dbReference>
<evidence type="ECO:0000313" key="3">
    <source>
        <dbReference type="EMBL" id="QDM10633.1"/>
    </source>
</evidence>
<evidence type="ECO:0000313" key="2">
    <source>
        <dbReference type="EMBL" id="MDC2408620.1"/>
    </source>
</evidence>
<reference evidence="4" key="1">
    <citation type="journal article" date="2018" name="J. Anim. Genet.">
        <title>Acquired interbacterial defense systems protect against interspecies antagonism in the human gut microbiome.</title>
        <authorList>
            <person name="Ross B.D."/>
            <person name="Verster A.J."/>
            <person name="Radey M.C."/>
            <person name="Schmidtke D.T."/>
            <person name="Pope C.E."/>
            <person name="Hoffman L.R."/>
            <person name="Hajjar A."/>
            <person name="Peterson S.B."/>
            <person name="Borenstein E."/>
            <person name="Mougous J."/>
        </authorList>
    </citation>
    <scope>NUCLEOTIDE SEQUENCE [LARGE SCALE GENOMIC DNA]</scope>
    <source>
        <strain evidence="4">3725 D1 iv</strain>
    </source>
</reference>
<evidence type="ECO:0000313" key="4">
    <source>
        <dbReference type="Proteomes" id="UP000318823"/>
    </source>
</evidence>
<reference evidence="3" key="2">
    <citation type="journal article" date="2018" name="Nature">
        <title>Human gut bacteria contain acquired interbacterial defence systems.</title>
        <authorList>
            <person name="Ross B.D."/>
            <person name="Verster A.J."/>
            <person name="Radey M.C."/>
            <person name="Schmidtke D.T."/>
            <person name="Pope C.E."/>
            <person name="Hoffman L.R."/>
            <person name="Hajjar A."/>
            <person name="Peterson S.B."/>
            <person name="Borenstein E."/>
            <person name="Mougous J."/>
        </authorList>
    </citation>
    <scope>NUCLEOTIDE SEQUENCE</scope>
    <source>
        <strain evidence="3">3725 D1 iv</strain>
    </source>
</reference>
<dbReference type="Proteomes" id="UP000318823">
    <property type="component" value="Chromosome"/>
</dbReference>
<reference evidence="3" key="3">
    <citation type="submission" date="2019-07" db="EMBL/GenBank/DDBJ databases">
        <authorList>
            <person name="Ross B.D."/>
            <person name="Verster A.J."/>
            <person name="Radey M.C."/>
            <person name="Schmidtke D.T."/>
            <person name="Pope C.E."/>
            <person name="Hoffman L.R."/>
            <person name="Hajjar A."/>
            <person name="Peterson S.B."/>
            <person name="Borenstein E."/>
            <person name="Mougous J.D."/>
        </authorList>
    </citation>
    <scope>NUCLEOTIDE SEQUENCE</scope>
    <source>
        <strain evidence="3">3725 D1 iv</strain>
    </source>
</reference>
<dbReference type="InterPro" id="IPR025049">
    <property type="entry name" value="Mfa-like_1"/>
</dbReference>
<dbReference type="PROSITE" id="PS51257">
    <property type="entry name" value="PROKAR_LIPOPROTEIN"/>
    <property type="match status" value="1"/>
</dbReference>
<reference evidence="2" key="4">
    <citation type="submission" date="2022-10" db="EMBL/GenBank/DDBJ databases">
        <title>Human gut microbiome strain richness.</title>
        <authorList>
            <person name="Chen-Liaw A."/>
        </authorList>
    </citation>
    <scope>NUCLEOTIDE SEQUENCE</scope>
    <source>
        <strain evidence="2">F7_m1001271B151109d0_201107</strain>
    </source>
</reference>
<dbReference type="CDD" id="cd13121">
    <property type="entry name" value="BF2867_like_C"/>
    <property type="match status" value="1"/>
</dbReference>
<evidence type="ECO:0000256" key="1">
    <source>
        <dbReference type="SAM" id="SignalP"/>
    </source>
</evidence>
<dbReference type="EMBL" id="CP041395">
    <property type="protein sequence ID" value="QDM10633.1"/>
    <property type="molecule type" value="Genomic_DNA"/>
</dbReference>
<dbReference type="InterPro" id="IPR042278">
    <property type="entry name" value="Mfa-like_1_N"/>
</dbReference>
<dbReference type="AlphaFoldDB" id="A0AAP3SPZ4"/>
<evidence type="ECO:0000313" key="5">
    <source>
        <dbReference type="Proteomes" id="UP001214017"/>
    </source>
</evidence>
<protein>
    <submittedName>
        <fullName evidence="2">Fimbrillin family protein</fullName>
    </submittedName>
</protein>
<sequence length="332" mass="35481">MKKILLAVTAALAITGCSQNEEFENAAQKAEINIGTIVKGTSRAAEMTNVNFGSFKVSSFIVANDFDFSTTLLGSPYMDGVEYTGKQGSWITSGDNKYYWPVGKNVQFFGYPSALTLVNPTDAAKGYPTLAFAIGATSAEQTDLVVAAKNTAKPADSNTVTLDFKHILAKINFSYKPEDTSFTYTITEIKITGVKGGNATYTYAADVAVGTWSTGETVAAGYTYPITVASTADASGYFGLDSPDGSLMLLPQDVEGAQIVIKYKTTKMVNSANETFFDGSKTVTLSKDSKWGIGNSIRYKLTLPAGADKIDIATDVKNWEDDNDKPVTPDAN</sequence>
<proteinExistence type="predicted"/>
<dbReference type="Proteomes" id="UP001214017">
    <property type="component" value="Unassembled WGS sequence"/>
</dbReference>